<dbReference type="Proteomes" id="UP000005239">
    <property type="component" value="Unassembled WGS sequence"/>
</dbReference>
<reference evidence="2" key="1">
    <citation type="journal article" date="2008" name="Nat. Genet.">
        <title>The Pristionchus pacificus genome provides a unique perspective on nematode lifestyle and parasitism.</title>
        <authorList>
            <person name="Dieterich C."/>
            <person name="Clifton S.W."/>
            <person name="Schuster L.N."/>
            <person name="Chinwalla A."/>
            <person name="Delehaunty K."/>
            <person name="Dinkelacker I."/>
            <person name="Fulton L."/>
            <person name="Fulton R."/>
            <person name="Godfrey J."/>
            <person name="Minx P."/>
            <person name="Mitreva M."/>
            <person name="Roeseler W."/>
            <person name="Tian H."/>
            <person name="Witte H."/>
            <person name="Yang S.P."/>
            <person name="Wilson R.K."/>
            <person name="Sommer R.J."/>
        </authorList>
    </citation>
    <scope>NUCLEOTIDE SEQUENCE [LARGE SCALE GENOMIC DNA]</scope>
    <source>
        <strain evidence="2">PS312</strain>
    </source>
</reference>
<evidence type="ECO:0000313" key="1">
    <source>
        <dbReference type="EnsemblMetazoa" id="PPA38286.1"/>
    </source>
</evidence>
<accession>A0A8R1UU79</accession>
<dbReference type="AlphaFoldDB" id="A0A2A6CEN4"/>
<organism evidence="1 2">
    <name type="scientific">Pristionchus pacificus</name>
    <name type="common">Parasitic nematode worm</name>
    <dbReference type="NCBI Taxonomy" id="54126"/>
    <lineage>
        <taxon>Eukaryota</taxon>
        <taxon>Metazoa</taxon>
        <taxon>Ecdysozoa</taxon>
        <taxon>Nematoda</taxon>
        <taxon>Chromadorea</taxon>
        <taxon>Rhabditida</taxon>
        <taxon>Rhabditina</taxon>
        <taxon>Diplogasteromorpha</taxon>
        <taxon>Diplogasteroidea</taxon>
        <taxon>Neodiplogasteridae</taxon>
        <taxon>Pristionchus</taxon>
    </lineage>
</organism>
<keyword evidence="2" id="KW-1185">Reference proteome</keyword>
<dbReference type="EnsemblMetazoa" id="PPA38286.1">
    <property type="protein sequence ID" value="PPA38286.1"/>
    <property type="gene ID" value="WBGene00276655"/>
</dbReference>
<name>A0A2A6CEN4_PRIPA</name>
<protein>
    <submittedName>
        <fullName evidence="1">Uncharacterized protein</fullName>
    </submittedName>
</protein>
<accession>A0A2A6CEN4</accession>
<sequence length="96" mass="10629">MVAGIIKICIVLSLTVATPIKQIPLTKKVIDVGIYDPVPVSGVFLNDEKVKLLVDTIHAVQYNVRLCELKFREAGKPIPDNCKSRLDLDGKPFVQK</sequence>
<gene>
    <name evidence="1" type="primary">WBGene00276655</name>
</gene>
<proteinExistence type="predicted"/>
<reference evidence="1" key="2">
    <citation type="submission" date="2022-06" db="UniProtKB">
        <authorList>
            <consortium name="EnsemblMetazoa"/>
        </authorList>
    </citation>
    <scope>IDENTIFICATION</scope>
    <source>
        <strain evidence="1">PS312</strain>
    </source>
</reference>
<evidence type="ECO:0000313" key="2">
    <source>
        <dbReference type="Proteomes" id="UP000005239"/>
    </source>
</evidence>